<evidence type="ECO:0000313" key="2">
    <source>
        <dbReference type="EMBL" id="TCX60734.1"/>
    </source>
</evidence>
<feature type="signal peptide" evidence="1">
    <location>
        <begin position="1"/>
        <end position="20"/>
    </location>
</feature>
<accession>A0A483KC68</accession>
<proteinExistence type="predicted"/>
<gene>
    <name evidence="2" type="ORF">ETE84_15420</name>
</gene>
<evidence type="ECO:0000256" key="1">
    <source>
        <dbReference type="SAM" id="SignalP"/>
    </source>
</evidence>
<name>A0A483KC68_9ENTR</name>
<keyword evidence="1" id="KW-0732">Signal</keyword>
<organism evidence="2">
    <name type="scientific">Klebsiella quasipneumoniae</name>
    <dbReference type="NCBI Taxonomy" id="1463165"/>
    <lineage>
        <taxon>Bacteria</taxon>
        <taxon>Pseudomonadati</taxon>
        <taxon>Pseudomonadota</taxon>
        <taxon>Gammaproteobacteria</taxon>
        <taxon>Enterobacterales</taxon>
        <taxon>Enterobacteriaceae</taxon>
        <taxon>Klebsiella/Raoultella group</taxon>
        <taxon>Klebsiella</taxon>
        <taxon>Klebsiella pneumoniae complex</taxon>
    </lineage>
</organism>
<dbReference type="EMBL" id="SDCO01000008">
    <property type="protein sequence ID" value="TCX60734.1"/>
    <property type="molecule type" value="Genomic_DNA"/>
</dbReference>
<dbReference type="AlphaFoldDB" id="A0A483KC68"/>
<protein>
    <submittedName>
        <fullName evidence="2">Uncharacterized protein</fullName>
    </submittedName>
</protein>
<reference evidence="2" key="1">
    <citation type="submission" date="2019-01" db="EMBL/GenBank/DDBJ databases">
        <authorList>
            <person name="Lista F."/>
            <person name="Anselmo A."/>
        </authorList>
    </citation>
    <scope>NUCLEOTIDE SEQUENCE</scope>
    <source>
        <strain evidence="2">8S</strain>
    </source>
</reference>
<comment type="caution">
    <text evidence="2">The sequence shown here is derived from an EMBL/GenBank/DDBJ whole genome shotgun (WGS) entry which is preliminary data.</text>
</comment>
<sequence>MKRIYVVPLALMLIMLSASAWREPAPRHAARGLCVWFDGAMVDCLQRQRLGEARPAHALVRR</sequence>
<feature type="chain" id="PRO_5019825852" evidence="1">
    <location>
        <begin position="21"/>
        <end position="62"/>
    </location>
</feature>